<gene>
    <name evidence="4" type="ORF">ACFQ2O_20115</name>
</gene>
<dbReference type="SUPFAM" id="SSF103515">
    <property type="entry name" value="Autotransporter"/>
    <property type="match status" value="1"/>
</dbReference>
<feature type="signal peptide" evidence="2">
    <location>
        <begin position="1"/>
        <end position="18"/>
    </location>
</feature>
<accession>A0ABW3SUH6</accession>
<organism evidence="4 5">
    <name type="scientific">Pontibacter rugosus</name>
    <dbReference type="NCBI Taxonomy" id="1745966"/>
    <lineage>
        <taxon>Bacteria</taxon>
        <taxon>Pseudomonadati</taxon>
        <taxon>Bacteroidota</taxon>
        <taxon>Cytophagia</taxon>
        <taxon>Cytophagales</taxon>
        <taxon>Hymenobacteraceae</taxon>
        <taxon>Pontibacter</taxon>
    </lineage>
</organism>
<sequence length="223" mass="24503">KKLLIAAVFTMLGSCAFAQTSKGTVVLSGSLGFSTNTSKPQSDDGRYKAITYNLAPSAGLMLNDKLEVGTTVSYSYSRTESKSYIIDDEVPEFYGSRESTDRTVSLQPYLKKYFMVSEKIAITGKAYADLFTGSSKSESDYRGLSSSSETKNRGFGIGVSPGITFFPTERIGLSANFGNLSYTRTTYEHELRVIENTKSTRSGLDLNLSSKYLTFGFGYFINR</sequence>
<proteinExistence type="predicted"/>
<reference evidence="5" key="1">
    <citation type="journal article" date="2019" name="Int. J. Syst. Evol. Microbiol.">
        <title>The Global Catalogue of Microorganisms (GCM) 10K type strain sequencing project: providing services to taxonomists for standard genome sequencing and annotation.</title>
        <authorList>
            <consortium name="The Broad Institute Genomics Platform"/>
            <consortium name="The Broad Institute Genome Sequencing Center for Infectious Disease"/>
            <person name="Wu L."/>
            <person name="Ma J."/>
        </authorList>
    </citation>
    <scope>NUCLEOTIDE SEQUENCE [LARGE SCALE GENOMIC DNA]</scope>
    <source>
        <strain evidence="5">JCM 31319</strain>
    </source>
</reference>
<dbReference type="Gene3D" id="2.40.160.60">
    <property type="entry name" value="Outer membrane protein transport protein (OMPP1/FadL/TodX)"/>
    <property type="match status" value="1"/>
</dbReference>
<comment type="caution">
    <text evidence="4">The sequence shown here is derived from an EMBL/GenBank/DDBJ whole genome shotgun (WGS) entry which is preliminary data.</text>
</comment>
<protein>
    <submittedName>
        <fullName evidence="4">Outer membrane beta-barrel protein</fullName>
    </submittedName>
</protein>
<evidence type="ECO:0000313" key="5">
    <source>
        <dbReference type="Proteomes" id="UP001597094"/>
    </source>
</evidence>
<evidence type="ECO:0000313" key="4">
    <source>
        <dbReference type="EMBL" id="MFD1188527.1"/>
    </source>
</evidence>
<dbReference type="InterPro" id="IPR036709">
    <property type="entry name" value="Autotransporte_beta_dom_sf"/>
</dbReference>
<feature type="non-terminal residue" evidence="4">
    <location>
        <position position="1"/>
    </location>
</feature>
<evidence type="ECO:0000259" key="3">
    <source>
        <dbReference type="Pfam" id="PF13505"/>
    </source>
</evidence>
<feature type="chain" id="PRO_5046086816" evidence="2">
    <location>
        <begin position="19"/>
        <end position="223"/>
    </location>
</feature>
<evidence type="ECO:0000256" key="1">
    <source>
        <dbReference type="ARBA" id="ARBA00022729"/>
    </source>
</evidence>
<keyword evidence="1 2" id="KW-0732">Signal</keyword>
<dbReference type="InterPro" id="IPR027385">
    <property type="entry name" value="Beta-barrel_OMP"/>
</dbReference>
<feature type="domain" description="Outer membrane protein beta-barrel" evidence="3">
    <location>
        <begin position="5"/>
        <end position="200"/>
    </location>
</feature>
<evidence type="ECO:0000256" key="2">
    <source>
        <dbReference type="SAM" id="SignalP"/>
    </source>
</evidence>
<name>A0ABW3SUH6_9BACT</name>
<dbReference type="RefSeq" id="WP_377532275.1">
    <property type="nucleotide sequence ID" value="NZ_JBHTLD010000294.1"/>
</dbReference>
<dbReference type="Proteomes" id="UP001597094">
    <property type="component" value="Unassembled WGS sequence"/>
</dbReference>
<dbReference type="Pfam" id="PF13505">
    <property type="entry name" value="OMP_b-brl"/>
    <property type="match status" value="1"/>
</dbReference>
<keyword evidence="5" id="KW-1185">Reference proteome</keyword>
<dbReference type="EMBL" id="JBHTLD010000294">
    <property type="protein sequence ID" value="MFD1188527.1"/>
    <property type="molecule type" value="Genomic_DNA"/>
</dbReference>